<feature type="compositionally biased region" description="Basic and acidic residues" evidence="10">
    <location>
        <begin position="96"/>
        <end position="117"/>
    </location>
</feature>
<dbReference type="HOGENOM" id="CLU_963307_0_0_1"/>
<keyword evidence="8 11" id="KW-0472">Membrane</keyword>
<evidence type="ECO:0000256" key="1">
    <source>
        <dbReference type="ARBA" id="ARBA00004273"/>
    </source>
</evidence>
<dbReference type="AlphaFoldDB" id="A0A0C2Y677"/>
<keyword evidence="4" id="KW-0999">Mitochondrion inner membrane</keyword>
<dbReference type="Proteomes" id="UP000053424">
    <property type="component" value="Unassembled WGS sequence"/>
</dbReference>
<dbReference type="GO" id="GO:0005743">
    <property type="term" value="C:mitochondrial inner membrane"/>
    <property type="evidence" value="ECO:0007669"/>
    <property type="project" value="UniProtKB-SubCell"/>
</dbReference>
<dbReference type="GO" id="GO:0000001">
    <property type="term" value="P:mitochondrion inheritance"/>
    <property type="evidence" value="ECO:0007669"/>
    <property type="project" value="InterPro"/>
</dbReference>
<dbReference type="InterPro" id="IPR012571">
    <property type="entry name" value="Mdm31/Mdm32"/>
</dbReference>
<evidence type="ECO:0000256" key="2">
    <source>
        <dbReference type="ARBA" id="ARBA00005687"/>
    </source>
</evidence>
<dbReference type="PANTHER" id="PTHR31068:SF0">
    <property type="entry name" value="MITOCHONDRIAL DISTRIBUTION AND MORPHOLOGY PROTEIN 31"/>
    <property type="match status" value="1"/>
</dbReference>
<keyword evidence="5" id="KW-0809">Transit peptide</keyword>
<evidence type="ECO:0000256" key="7">
    <source>
        <dbReference type="ARBA" id="ARBA00023128"/>
    </source>
</evidence>
<evidence type="ECO:0000313" key="13">
    <source>
        <dbReference type="Proteomes" id="UP000053424"/>
    </source>
</evidence>
<evidence type="ECO:0000256" key="8">
    <source>
        <dbReference type="ARBA" id="ARBA00023136"/>
    </source>
</evidence>
<comment type="similarity">
    <text evidence="2">Belongs to the MDM31/MDM32 family.</text>
</comment>
<protein>
    <submittedName>
        <fullName evidence="12">Uncharacterized protein</fullName>
    </submittedName>
</protein>
<proteinExistence type="inferred from homology"/>
<reference evidence="12 13" key="1">
    <citation type="submission" date="2014-04" db="EMBL/GenBank/DDBJ databases">
        <authorList>
            <consortium name="DOE Joint Genome Institute"/>
            <person name="Kuo A."/>
            <person name="Gay G."/>
            <person name="Dore J."/>
            <person name="Kohler A."/>
            <person name="Nagy L.G."/>
            <person name="Floudas D."/>
            <person name="Copeland A."/>
            <person name="Barry K.W."/>
            <person name="Cichocki N."/>
            <person name="Veneault-Fourrey C."/>
            <person name="LaButti K."/>
            <person name="Lindquist E.A."/>
            <person name="Lipzen A."/>
            <person name="Lundell T."/>
            <person name="Morin E."/>
            <person name="Murat C."/>
            <person name="Sun H."/>
            <person name="Tunlid A."/>
            <person name="Henrissat B."/>
            <person name="Grigoriev I.V."/>
            <person name="Hibbett D.S."/>
            <person name="Martin F."/>
            <person name="Nordberg H.P."/>
            <person name="Cantor M.N."/>
            <person name="Hua S.X."/>
        </authorList>
    </citation>
    <scope>NUCLEOTIDE SEQUENCE [LARGE SCALE GENOMIC DNA]</scope>
    <source>
        <strain evidence="13">h7</strain>
    </source>
</reference>
<name>A0A0C2Y677_HEBCY</name>
<evidence type="ECO:0000256" key="4">
    <source>
        <dbReference type="ARBA" id="ARBA00022792"/>
    </source>
</evidence>
<evidence type="ECO:0000256" key="5">
    <source>
        <dbReference type="ARBA" id="ARBA00022946"/>
    </source>
</evidence>
<dbReference type="EMBL" id="KN831772">
    <property type="protein sequence ID" value="KIM45363.1"/>
    <property type="molecule type" value="Genomic_DNA"/>
</dbReference>
<evidence type="ECO:0000256" key="3">
    <source>
        <dbReference type="ARBA" id="ARBA00022692"/>
    </source>
</evidence>
<keyword evidence="6 11" id="KW-1133">Transmembrane helix</keyword>
<comment type="subcellular location">
    <subcellularLocation>
        <location evidence="1">Mitochondrion inner membrane</location>
    </subcellularLocation>
</comment>
<dbReference type="STRING" id="686832.A0A0C2Y677"/>
<keyword evidence="7" id="KW-0496">Mitochondrion</keyword>
<gene>
    <name evidence="12" type="ORF">M413DRAFT_24584</name>
</gene>
<dbReference type="Pfam" id="PF08118">
    <property type="entry name" value="MDM31_MDM32"/>
    <property type="match status" value="1"/>
</dbReference>
<feature type="transmembrane region" description="Helical" evidence="11">
    <location>
        <begin position="189"/>
        <end position="214"/>
    </location>
</feature>
<evidence type="ECO:0000256" key="10">
    <source>
        <dbReference type="SAM" id="MobiDB-lite"/>
    </source>
</evidence>
<organism evidence="12 13">
    <name type="scientific">Hebeloma cylindrosporum</name>
    <dbReference type="NCBI Taxonomy" id="76867"/>
    <lineage>
        <taxon>Eukaryota</taxon>
        <taxon>Fungi</taxon>
        <taxon>Dikarya</taxon>
        <taxon>Basidiomycota</taxon>
        <taxon>Agaricomycotina</taxon>
        <taxon>Agaricomycetes</taxon>
        <taxon>Agaricomycetidae</taxon>
        <taxon>Agaricales</taxon>
        <taxon>Agaricineae</taxon>
        <taxon>Hymenogastraceae</taxon>
        <taxon>Hebeloma</taxon>
    </lineage>
</organism>
<dbReference type="PANTHER" id="PTHR31068">
    <property type="entry name" value="MITOCHONDRIAL DISTRIBUTION AND MORPHOLOGY PROTEIN 31"/>
    <property type="match status" value="1"/>
</dbReference>
<evidence type="ECO:0000256" key="11">
    <source>
        <dbReference type="SAM" id="Phobius"/>
    </source>
</evidence>
<sequence length="289" mass="33264">MHSLPSSISRNLGRHLHSRAALDRYGLIRRFFTQQTHVPCQPRGILPRRPDIYPNALTASFATSRSQGTSRPSLTLKFARTYVTSNPLPDSQPSKDGNKPTKPPEDLKSHPPEDQEVAGADHEFPHARDHENYSRFFQRLALSLPHPHRPTRDDFLNVATGFWQRLRIRFKWFTVRGFRKFNADDISAFITWFLFSQTLWILVGTTTFFSVVFATANSLRLQRYIARGISDYLTSETGITIIFESAIVPKWKDSRLSFKNVYVSRRPSDSKAKESGCVMKNNFKFQKQA</sequence>
<keyword evidence="3 11" id="KW-0812">Transmembrane</keyword>
<dbReference type="GO" id="GO:0007005">
    <property type="term" value="P:mitochondrion organization"/>
    <property type="evidence" value="ECO:0007669"/>
    <property type="project" value="InterPro"/>
</dbReference>
<keyword evidence="13" id="KW-1185">Reference proteome</keyword>
<feature type="compositionally biased region" description="Polar residues" evidence="10">
    <location>
        <begin position="85"/>
        <end position="95"/>
    </location>
</feature>
<reference evidence="13" key="2">
    <citation type="submission" date="2015-01" db="EMBL/GenBank/DDBJ databases">
        <title>Evolutionary Origins and Diversification of the Mycorrhizal Mutualists.</title>
        <authorList>
            <consortium name="DOE Joint Genome Institute"/>
            <consortium name="Mycorrhizal Genomics Consortium"/>
            <person name="Kohler A."/>
            <person name="Kuo A."/>
            <person name="Nagy L.G."/>
            <person name="Floudas D."/>
            <person name="Copeland A."/>
            <person name="Barry K.W."/>
            <person name="Cichocki N."/>
            <person name="Veneault-Fourrey C."/>
            <person name="LaButti K."/>
            <person name="Lindquist E.A."/>
            <person name="Lipzen A."/>
            <person name="Lundell T."/>
            <person name="Morin E."/>
            <person name="Murat C."/>
            <person name="Riley R."/>
            <person name="Ohm R."/>
            <person name="Sun H."/>
            <person name="Tunlid A."/>
            <person name="Henrissat B."/>
            <person name="Grigoriev I.V."/>
            <person name="Hibbett D.S."/>
            <person name="Martin F."/>
        </authorList>
    </citation>
    <scope>NUCLEOTIDE SEQUENCE [LARGE SCALE GENOMIC DNA]</scope>
    <source>
        <strain evidence="13">h7</strain>
    </source>
</reference>
<accession>A0A0C2Y677</accession>
<evidence type="ECO:0000256" key="6">
    <source>
        <dbReference type="ARBA" id="ARBA00022989"/>
    </source>
</evidence>
<feature type="region of interest" description="Disordered" evidence="10">
    <location>
        <begin position="85"/>
        <end position="117"/>
    </location>
</feature>
<comment type="function">
    <text evidence="9">Involved in the organization of the mitochondrial membranes and the global structure of the mitochondria. Also required for mitochondrial distribution and mobility as well as for the maintenance of mitochondrial DNA nucleoids structures.</text>
</comment>
<dbReference type="OrthoDB" id="17678at2759"/>
<evidence type="ECO:0000256" key="9">
    <source>
        <dbReference type="ARBA" id="ARBA00025191"/>
    </source>
</evidence>
<evidence type="ECO:0000313" key="12">
    <source>
        <dbReference type="EMBL" id="KIM45363.1"/>
    </source>
</evidence>